<organism evidence="1 2">
    <name type="scientific">Hibiscus sabdariffa</name>
    <name type="common">roselle</name>
    <dbReference type="NCBI Taxonomy" id="183260"/>
    <lineage>
        <taxon>Eukaryota</taxon>
        <taxon>Viridiplantae</taxon>
        <taxon>Streptophyta</taxon>
        <taxon>Embryophyta</taxon>
        <taxon>Tracheophyta</taxon>
        <taxon>Spermatophyta</taxon>
        <taxon>Magnoliopsida</taxon>
        <taxon>eudicotyledons</taxon>
        <taxon>Gunneridae</taxon>
        <taxon>Pentapetalae</taxon>
        <taxon>rosids</taxon>
        <taxon>malvids</taxon>
        <taxon>Malvales</taxon>
        <taxon>Malvaceae</taxon>
        <taxon>Malvoideae</taxon>
        <taxon>Hibiscus</taxon>
    </lineage>
</organism>
<dbReference type="EMBL" id="JBBPBM010000008">
    <property type="protein sequence ID" value="KAK8572383.1"/>
    <property type="molecule type" value="Genomic_DNA"/>
</dbReference>
<reference evidence="1 2" key="1">
    <citation type="journal article" date="2024" name="G3 (Bethesda)">
        <title>Genome assembly of Hibiscus sabdariffa L. provides insights into metabolisms of medicinal natural products.</title>
        <authorList>
            <person name="Kim T."/>
        </authorList>
    </citation>
    <scope>NUCLEOTIDE SEQUENCE [LARGE SCALE GENOMIC DNA]</scope>
    <source>
        <strain evidence="1">TK-2024</strain>
        <tissue evidence="1">Old leaves</tissue>
    </source>
</reference>
<gene>
    <name evidence="1" type="ORF">V6N12_028438</name>
</gene>
<proteinExistence type="predicted"/>
<evidence type="ECO:0000313" key="2">
    <source>
        <dbReference type="Proteomes" id="UP001472677"/>
    </source>
</evidence>
<comment type="caution">
    <text evidence="1">The sequence shown here is derived from an EMBL/GenBank/DDBJ whole genome shotgun (WGS) entry which is preliminary data.</text>
</comment>
<keyword evidence="2" id="KW-1185">Reference proteome</keyword>
<evidence type="ECO:0000313" key="1">
    <source>
        <dbReference type="EMBL" id="KAK8572383.1"/>
    </source>
</evidence>
<protein>
    <submittedName>
        <fullName evidence="1">Uncharacterized protein</fullName>
    </submittedName>
</protein>
<accession>A0ABR2F5T7</accession>
<name>A0ABR2F5T7_9ROSI</name>
<dbReference type="Proteomes" id="UP001472677">
    <property type="component" value="Unassembled WGS sequence"/>
</dbReference>
<sequence>MGVQLDTLRDPDSPLSQLNETVVIEDDHRETVVPNVHHTSVVGSILARCKEVSSPHAESSKANSKGGPLVQTGISCIQQHDDSAREMNTPKDATVNVSRNALPIASPKQVKIVESSLSKENHVTVQVAVPLDNPLITLQKCAITRTEKEEMLQYSRKDDEQCDAATLVH</sequence>